<feature type="compositionally biased region" description="Low complexity" evidence="1">
    <location>
        <begin position="103"/>
        <end position="124"/>
    </location>
</feature>
<reference evidence="2 3" key="1">
    <citation type="journal article" date="2015" name="Genome Biol. Evol.">
        <title>Comparative Genomics of a Bacterivorous Green Alga Reveals Evolutionary Causalities and Consequences of Phago-Mixotrophic Mode of Nutrition.</title>
        <authorList>
            <person name="Burns J.A."/>
            <person name="Paasch A."/>
            <person name="Narechania A."/>
            <person name="Kim E."/>
        </authorList>
    </citation>
    <scope>NUCLEOTIDE SEQUENCE [LARGE SCALE GENOMIC DNA]</scope>
    <source>
        <strain evidence="2 3">PLY_AMNH</strain>
    </source>
</reference>
<sequence>MATIQAELAEQEENIETQRTRVIEWPRKGARGQQAGDLSGRAEDRCSYKTQHYAVQFMQKVMESLLNSEGLWRTLKRSRPMAHQLGSNKQKAKPSAPAPLTIPESPSTPGTPGSPGSPSSAEGSLGRLSPTRQAANLTKNGKIKTHRLKWSSAVSKVNRKRNAVNAIQQAAGEAKEEVAEQEEEPEEEMVWPPRPKGPQRGASLLDLRAAIKQSGDIWAKAALTSDENTMLEAVRQVVEASVRERRLSLGSKFTSSTVESEDSWLAVVQSFHAEAHGERPEVTDLREEDSCALGSEMSWLSREEDMAKARRALEPLTRSVSTSDLRRLNSEEEMRFRVEVAGKAWLDSSSGSDHPSDEESDLSRSAWRVSQTDSLASAGSSDHMLDGVEGAGVLRSEASGEPPGVEDGGATTPEGNSGRRRRRRASARFDALASDVDRKSRASSIGKGRPFLARVKTTEENVQLSGRARSDKAQLSPRRPLSRVSQTSDEGAAHGPWAASGTPDVADVPPRVELPLSPPTIPVERSLLPQTKDPDSPPISLKRRTPPQASITSATMATMAVSRDRSLEASPNASIVWEEAAPFLCLDPGPAPSPEPYPTLTPVEPDFQPMPLPQPTSGSGSVLLRAELSDPQSIATTLRGGNSSSASLPALLGNDAGISATAPSASRATSPSASRASPPRASSHSAPLVVRGRPPAPAPQISFNKWAILQNPVDEVPETCHKAFRPHAILRPPQHSAEKFLDGVGLRGLASGARRAKSARHFDRSPPSSRGMAVVGSCKGVHQYDLEAGRDPTQAHLPPRGHHKPKPQATYWSTAHNSRLIRRERGLPLRTMEGGAARRVASARASVGGVPGGGPKEIMLQGASVDLLAGSDDEDWLDNPQQLQDLGHKWQNYKKEVTAPQHLSAARRQMVDDSQNSTSRSSAAQSENIAPFRHYDTRAMMVRDAQPRRMYAGIPPPQSGAIKPLQQGVYSMGQYSGSDPRKQPCASRMYHDQKFG</sequence>
<accession>A0AAE0GT82</accession>
<evidence type="ECO:0000313" key="3">
    <source>
        <dbReference type="Proteomes" id="UP001190700"/>
    </source>
</evidence>
<feature type="region of interest" description="Disordered" evidence="1">
    <location>
        <begin position="170"/>
        <end position="201"/>
    </location>
</feature>
<feature type="compositionally biased region" description="Polar residues" evidence="1">
    <location>
        <begin position="912"/>
        <end position="928"/>
    </location>
</feature>
<protein>
    <submittedName>
        <fullName evidence="2">Uncharacterized protein</fullName>
    </submittedName>
</protein>
<feature type="region of interest" description="Disordered" evidence="1">
    <location>
        <begin position="753"/>
        <end position="773"/>
    </location>
</feature>
<feature type="compositionally biased region" description="Low complexity" evidence="1">
    <location>
        <begin position="660"/>
        <end position="687"/>
    </location>
</feature>
<comment type="caution">
    <text evidence="2">The sequence shown here is derived from an EMBL/GenBank/DDBJ whole genome shotgun (WGS) entry which is preliminary data.</text>
</comment>
<feature type="region of interest" description="Disordered" evidence="1">
    <location>
        <begin position="971"/>
        <end position="996"/>
    </location>
</feature>
<name>A0AAE0GT82_9CHLO</name>
<feature type="region of interest" description="Disordered" evidence="1">
    <location>
        <begin position="585"/>
        <end position="627"/>
    </location>
</feature>
<dbReference type="AlphaFoldDB" id="A0AAE0GT82"/>
<feature type="region of interest" description="Disordered" evidence="1">
    <location>
        <begin position="899"/>
        <end position="929"/>
    </location>
</feature>
<feature type="region of interest" description="Disordered" evidence="1">
    <location>
        <begin position="344"/>
        <end position="552"/>
    </location>
</feature>
<evidence type="ECO:0000313" key="2">
    <source>
        <dbReference type="EMBL" id="KAK3283676.1"/>
    </source>
</evidence>
<keyword evidence="3" id="KW-1185">Reference proteome</keyword>
<feature type="region of interest" description="Disordered" evidence="1">
    <location>
        <begin position="660"/>
        <end position="696"/>
    </location>
</feature>
<proteinExistence type="predicted"/>
<feature type="region of interest" description="Disordered" evidence="1">
    <location>
        <begin position="81"/>
        <end position="128"/>
    </location>
</feature>
<feature type="compositionally biased region" description="Polar residues" evidence="1">
    <location>
        <begin position="368"/>
        <end position="380"/>
    </location>
</feature>
<feature type="compositionally biased region" description="Pro residues" evidence="1">
    <location>
        <begin position="589"/>
        <end position="599"/>
    </location>
</feature>
<gene>
    <name evidence="2" type="ORF">CYMTET_8636</name>
</gene>
<feature type="region of interest" description="Disordered" evidence="1">
    <location>
        <begin position="1"/>
        <end position="20"/>
    </location>
</feature>
<feature type="region of interest" description="Disordered" evidence="1">
    <location>
        <begin position="790"/>
        <end position="809"/>
    </location>
</feature>
<evidence type="ECO:0000256" key="1">
    <source>
        <dbReference type="SAM" id="MobiDB-lite"/>
    </source>
</evidence>
<dbReference type="Proteomes" id="UP001190700">
    <property type="component" value="Unassembled WGS sequence"/>
</dbReference>
<feature type="compositionally biased region" description="Acidic residues" evidence="1">
    <location>
        <begin position="179"/>
        <end position="189"/>
    </location>
</feature>
<dbReference type="EMBL" id="LGRX02002684">
    <property type="protein sequence ID" value="KAK3283676.1"/>
    <property type="molecule type" value="Genomic_DNA"/>
</dbReference>
<organism evidence="2 3">
    <name type="scientific">Cymbomonas tetramitiformis</name>
    <dbReference type="NCBI Taxonomy" id="36881"/>
    <lineage>
        <taxon>Eukaryota</taxon>
        <taxon>Viridiplantae</taxon>
        <taxon>Chlorophyta</taxon>
        <taxon>Pyramimonadophyceae</taxon>
        <taxon>Pyramimonadales</taxon>
        <taxon>Pyramimonadaceae</taxon>
        <taxon>Cymbomonas</taxon>
    </lineage>
</organism>